<proteinExistence type="predicted"/>
<organism evidence="1 3">
    <name type="scientific">Methylorubrum extorquens</name>
    <name type="common">Methylobacterium dichloromethanicum</name>
    <name type="synonym">Methylobacterium extorquens</name>
    <dbReference type="NCBI Taxonomy" id="408"/>
    <lineage>
        <taxon>Bacteria</taxon>
        <taxon>Pseudomonadati</taxon>
        <taxon>Pseudomonadota</taxon>
        <taxon>Alphaproteobacteria</taxon>
        <taxon>Hyphomicrobiales</taxon>
        <taxon>Methylobacteriaceae</taxon>
        <taxon>Methylorubrum</taxon>
    </lineage>
</organism>
<dbReference type="RefSeq" id="WP_056117645.1">
    <property type="nucleotide sequence ID" value="NZ_CP073633.1"/>
</dbReference>
<sequence>MTEVDERCSTVLADFATEAEREATNSGMDIHEFQTALKGETITTLIPPGSHETLTAYGLRATSEILVQYLMDDLSVTP</sequence>
<evidence type="ECO:0000313" key="2">
    <source>
        <dbReference type="EMBL" id="WHQ70520.1"/>
    </source>
</evidence>
<evidence type="ECO:0000313" key="3">
    <source>
        <dbReference type="Proteomes" id="UP000233769"/>
    </source>
</evidence>
<reference evidence="1" key="1">
    <citation type="submission" date="2017-10" db="EMBL/GenBank/DDBJ databases">
        <authorList>
            <person name="Banno H."/>
            <person name="Chua N.-H."/>
        </authorList>
    </citation>
    <scope>NUCLEOTIDE SEQUENCE [LARGE SCALE GENOMIC DNA]</scope>
    <source>
        <strain evidence="1">TK 0001</strain>
    </source>
</reference>
<accession>A0A2N9AYV6</accession>
<gene>
    <name evidence="2" type="ORF">KEC54_02475</name>
    <name evidence="1" type="ORF">TK0001_5946</name>
</gene>
<dbReference type="Proteomes" id="UP001223720">
    <property type="component" value="Chromosome"/>
</dbReference>
<dbReference type="EMBL" id="CP073633">
    <property type="protein sequence ID" value="WHQ70520.1"/>
    <property type="molecule type" value="Genomic_DNA"/>
</dbReference>
<dbReference type="EMBL" id="LT962688">
    <property type="protein sequence ID" value="SOR32505.1"/>
    <property type="molecule type" value="Genomic_DNA"/>
</dbReference>
<name>A0A2N9AYV6_METEX</name>
<reference evidence="2" key="3">
    <citation type="journal article" date="2022" name="Biotechnol. Bioprocess Eng.">
        <title>Pan-genome Analysis Reveals Comparative Genomic Features of Central Metabolic Pathways in Methylorubrum extorquens.</title>
        <authorList>
            <person name="Lee G.M."/>
            <person name="Scott-Nevros Z.K."/>
            <person name="Lee S.-M."/>
            <person name="Kim D."/>
        </authorList>
    </citation>
    <scope>NUCLEOTIDE SEQUENCE</scope>
    <source>
        <strain evidence="2">ATCC 55366</strain>
    </source>
</reference>
<evidence type="ECO:0000313" key="1">
    <source>
        <dbReference type="EMBL" id="SOR32505.1"/>
    </source>
</evidence>
<protein>
    <submittedName>
        <fullName evidence="1">Uncharacterized protein</fullName>
    </submittedName>
</protein>
<dbReference type="Proteomes" id="UP000233769">
    <property type="component" value="Chromosome tk0001"/>
</dbReference>
<dbReference type="AlphaFoldDB" id="A0A2N9AYV6"/>
<reference evidence="3" key="2">
    <citation type="submission" date="2017-10" db="EMBL/GenBank/DDBJ databases">
        <authorList>
            <person name="Regsiter A."/>
            <person name="William W."/>
        </authorList>
    </citation>
    <scope>NUCLEOTIDE SEQUENCE [LARGE SCALE GENOMIC DNA]</scope>
</reference>